<feature type="domain" description="DUF4097" evidence="1">
    <location>
        <begin position="78"/>
        <end position="291"/>
    </location>
</feature>
<organism evidence="2 3">
    <name type="scientific">Jutongia hominis</name>
    <dbReference type="NCBI Taxonomy" id="2763664"/>
    <lineage>
        <taxon>Bacteria</taxon>
        <taxon>Bacillati</taxon>
        <taxon>Bacillota</taxon>
        <taxon>Clostridia</taxon>
        <taxon>Lachnospirales</taxon>
        <taxon>Lachnospiraceae</taxon>
        <taxon>Jutongia</taxon>
    </lineage>
</organism>
<comment type="caution">
    <text evidence="2">The sequence shown here is derived from an EMBL/GenBank/DDBJ whole genome shotgun (WGS) entry which is preliminary data.</text>
</comment>
<dbReference type="RefSeq" id="WP_249302250.1">
    <property type="nucleotide sequence ID" value="NZ_JACRSW010000001.1"/>
</dbReference>
<dbReference type="InterPro" id="IPR025164">
    <property type="entry name" value="Toastrack_DUF4097"/>
</dbReference>
<protein>
    <submittedName>
        <fullName evidence="2">DUF4097 family beta strand repeat protein</fullName>
    </submittedName>
</protein>
<keyword evidence="3" id="KW-1185">Reference proteome</keyword>
<reference evidence="2 3" key="1">
    <citation type="submission" date="2020-08" db="EMBL/GenBank/DDBJ databases">
        <title>Genome public.</title>
        <authorList>
            <person name="Liu C."/>
            <person name="Sun Q."/>
        </authorList>
    </citation>
    <scope>NUCLEOTIDE SEQUENCE [LARGE SCALE GENOMIC DNA]</scope>
    <source>
        <strain evidence="2 3">BX3</strain>
    </source>
</reference>
<sequence>MKKKKHIILILSGILFLLGVLLILVGMILGVDYDELTISSHSVTTQTVSHTIETTASDDPSTVHKLDFDLFAGNIIIKSGDDFSISGGKLSKNIIEDGVWKVKTSKHKKLSELIRHTFTSSDTHNGTITITIPDSAALTEVHLELSAGNVKINTLKADTIKMGVSAASTKADTILAKNVSLDVAAGSMTIDQFTINDKASIDCSAGDIKLGSKDNAAKNVCNNLKTDCSAGSLDIYGKLTGSSDLQVHMGDITLGLAGAKSNYNFNSASATMGDIRYKNEGTATDTTIYGDVSLDCTMGNIKVTFHS</sequence>
<accession>A0ABR7MSN5</accession>
<name>A0ABR7MSN5_9FIRM</name>
<dbReference type="Pfam" id="PF13349">
    <property type="entry name" value="DUF4097"/>
    <property type="match status" value="1"/>
</dbReference>
<dbReference type="Proteomes" id="UP000637513">
    <property type="component" value="Unassembled WGS sequence"/>
</dbReference>
<evidence type="ECO:0000313" key="2">
    <source>
        <dbReference type="EMBL" id="MBC8556252.1"/>
    </source>
</evidence>
<dbReference type="EMBL" id="JACRSW010000001">
    <property type="protein sequence ID" value="MBC8556252.1"/>
    <property type="molecule type" value="Genomic_DNA"/>
</dbReference>
<gene>
    <name evidence="2" type="ORF">H8700_00750</name>
</gene>
<evidence type="ECO:0000313" key="3">
    <source>
        <dbReference type="Proteomes" id="UP000637513"/>
    </source>
</evidence>
<evidence type="ECO:0000259" key="1">
    <source>
        <dbReference type="Pfam" id="PF13349"/>
    </source>
</evidence>
<proteinExistence type="predicted"/>